<evidence type="ECO:0000313" key="4">
    <source>
        <dbReference type="Proteomes" id="UP000194873"/>
    </source>
</evidence>
<gene>
    <name evidence="3" type="ORF">BXP70_21590</name>
</gene>
<feature type="domain" description="Amidohydrolase-related" evidence="2">
    <location>
        <begin position="5"/>
        <end position="277"/>
    </location>
</feature>
<sequence length="277" mass="31616">MTTKIDSHQHFWQFDPVRDSWITDDMAVIRRDCLPPDLAPLLQRHGFAGSVVVQSDQTEAENEFQLRNAAAHDFIKGVVGWVDLRAANITERLAHYQQFDKLKGFRHVLQGETDRALMLTPEFKRGIGALREFGFTYDILIFPDQLRFAAELVASFPDQPFVLDHLAKPYIKDQKLEGWEQDIRALAAHKNVLCKVSGMVTEADWQHWQPADFRPYLDVVFEAFGANRVMFGSDWPVCEVAGGYDRMLGVAHDYLASFSATEQALFWGGNATTFYKL</sequence>
<keyword evidence="3" id="KW-0378">Hydrolase</keyword>
<dbReference type="Gene3D" id="3.20.20.140">
    <property type="entry name" value="Metal-dependent hydrolases"/>
    <property type="match status" value="1"/>
</dbReference>
<accession>A0A243W9S4</accession>
<dbReference type="AlphaFoldDB" id="A0A243W9S4"/>
<dbReference type="RefSeq" id="WP_086596200.1">
    <property type="nucleotide sequence ID" value="NZ_MTSE01000016.1"/>
</dbReference>
<dbReference type="Pfam" id="PF04909">
    <property type="entry name" value="Amidohydro_2"/>
    <property type="match status" value="1"/>
</dbReference>
<evidence type="ECO:0000313" key="3">
    <source>
        <dbReference type="EMBL" id="OUJ71355.1"/>
    </source>
</evidence>
<dbReference type="InterPro" id="IPR052350">
    <property type="entry name" value="Metallo-dep_Lactonases"/>
</dbReference>
<organism evidence="3 4">
    <name type="scientific">Hymenobacter crusticola</name>
    <dbReference type="NCBI Taxonomy" id="1770526"/>
    <lineage>
        <taxon>Bacteria</taxon>
        <taxon>Pseudomonadati</taxon>
        <taxon>Bacteroidota</taxon>
        <taxon>Cytophagia</taxon>
        <taxon>Cytophagales</taxon>
        <taxon>Hymenobacteraceae</taxon>
        <taxon>Hymenobacter</taxon>
    </lineage>
</organism>
<keyword evidence="4" id="KW-1185">Reference proteome</keyword>
<dbReference type="InterPro" id="IPR032466">
    <property type="entry name" value="Metal_Hydrolase"/>
</dbReference>
<proteinExistence type="inferred from homology"/>
<comment type="caution">
    <text evidence="3">The sequence shown here is derived from an EMBL/GenBank/DDBJ whole genome shotgun (WGS) entry which is preliminary data.</text>
</comment>
<evidence type="ECO:0000256" key="1">
    <source>
        <dbReference type="ARBA" id="ARBA00038310"/>
    </source>
</evidence>
<dbReference type="EMBL" id="MTSE01000016">
    <property type="protein sequence ID" value="OUJ71355.1"/>
    <property type="molecule type" value="Genomic_DNA"/>
</dbReference>
<dbReference type="GO" id="GO:0016787">
    <property type="term" value="F:hydrolase activity"/>
    <property type="evidence" value="ECO:0007669"/>
    <property type="project" value="UniProtKB-KW"/>
</dbReference>
<dbReference type="PANTHER" id="PTHR43569">
    <property type="entry name" value="AMIDOHYDROLASE"/>
    <property type="match status" value="1"/>
</dbReference>
<name>A0A243W9S4_9BACT</name>
<comment type="similarity">
    <text evidence="1">Belongs to the metallo-dependent hydrolases superfamily.</text>
</comment>
<dbReference type="PANTHER" id="PTHR43569:SF2">
    <property type="entry name" value="AMIDOHYDROLASE-RELATED DOMAIN-CONTAINING PROTEIN"/>
    <property type="match status" value="1"/>
</dbReference>
<dbReference type="OrthoDB" id="5450317at2"/>
<reference evidence="3 4" key="1">
    <citation type="submission" date="2017-01" db="EMBL/GenBank/DDBJ databases">
        <title>A new Hymenobacter.</title>
        <authorList>
            <person name="Liang Y."/>
            <person name="Feng F."/>
        </authorList>
    </citation>
    <scope>NUCLEOTIDE SEQUENCE [LARGE SCALE GENOMIC DNA]</scope>
    <source>
        <strain evidence="3">MIMBbqt21</strain>
    </source>
</reference>
<dbReference type="SUPFAM" id="SSF51556">
    <property type="entry name" value="Metallo-dependent hydrolases"/>
    <property type="match status" value="1"/>
</dbReference>
<evidence type="ECO:0000259" key="2">
    <source>
        <dbReference type="Pfam" id="PF04909"/>
    </source>
</evidence>
<protein>
    <submittedName>
        <fullName evidence="3">Amidohydrolase</fullName>
    </submittedName>
</protein>
<dbReference type="Proteomes" id="UP000194873">
    <property type="component" value="Unassembled WGS sequence"/>
</dbReference>
<dbReference type="InterPro" id="IPR006680">
    <property type="entry name" value="Amidohydro-rel"/>
</dbReference>